<feature type="compositionally biased region" description="Polar residues" evidence="1">
    <location>
        <begin position="38"/>
        <end position="50"/>
    </location>
</feature>
<gene>
    <name evidence="2" type="ORF">CQ14_38700</name>
</gene>
<dbReference type="EMBL" id="LLYB01000132">
    <property type="protein sequence ID" value="KRR16027.1"/>
    <property type="molecule type" value="Genomic_DNA"/>
</dbReference>
<organism evidence="2 3">
    <name type="scientific">Bradyrhizobium lablabi</name>
    <dbReference type="NCBI Taxonomy" id="722472"/>
    <lineage>
        <taxon>Bacteria</taxon>
        <taxon>Pseudomonadati</taxon>
        <taxon>Pseudomonadota</taxon>
        <taxon>Alphaproteobacteria</taxon>
        <taxon>Hyphomicrobiales</taxon>
        <taxon>Nitrobacteraceae</taxon>
        <taxon>Bradyrhizobium</taxon>
    </lineage>
</organism>
<proteinExistence type="predicted"/>
<evidence type="ECO:0000313" key="2">
    <source>
        <dbReference type="EMBL" id="KRR16027.1"/>
    </source>
</evidence>
<dbReference type="OrthoDB" id="5392377at2"/>
<accession>A0A0R3M7Y6</accession>
<reference evidence="2 3" key="1">
    <citation type="submission" date="2014-03" db="EMBL/GenBank/DDBJ databases">
        <title>Bradyrhizobium valentinum sp. nov., isolated from effective nodules of Lupinus mariae-josephae, a lupine endemic of basic-lime soils in Eastern Spain.</title>
        <authorList>
            <person name="Duran D."/>
            <person name="Rey L."/>
            <person name="Navarro A."/>
            <person name="Busquets A."/>
            <person name="Imperial J."/>
            <person name="Ruiz-Argueso T."/>
        </authorList>
    </citation>
    <scope>NUCLEOTIDE SEQUENCE [LARGE SCALE GENOMIC DNA]</scope>
    <source>
        <strain evidence="2 3">CCBAU 23086</strain>
    </source>
</reference>
<comment type="caution">
    <text evidence="2">The sequence shown here is derived from an EMBL/GenBank/DDBJ whole genome shotgun (WGS) entry which is preliminary data.</text>
</comment>
<evidence type="ECO:0000313" key="3">
    <source>
        <dbReference type="Proteomes" id="UP000051660"/>
    </source>
</evidence>
<sequence>MDPLDLAFDEIAAAMIAAAGLRKIDQAQAAAERHGLKQQGTGTPSQITDWQRSDATRSLRFRWRWYDPSQAFSIQPDINILTIELREGDQIIRQSEQRYEDPL</sequence>
<protein>
    <submittedName>
        <fullName evidence="2">Uncharacterized protein</fullName>
    </submittedName>
</protein>
<name>A0A0R3M7Y6_9BRAD</name>
<dbReference type="Proteomes" id="UP000051660">
    <property type="component" value="Unassembled WGS sequence"/>
</dbReference>
<dbReference type="RefSeq" id="WP_057863112.1">
    <property type="nucleotide sequence ID" value="NZ_LLYB01000132.1"/>
</dbReference>
<evidence type="ECO:0000256" key="1">
    <source>
        <dbReference type="SAM" id="MobiDB-lite"/>
    </source>
</evidence>
<dbReference type="AlphaFoldDB" id="A0A0R3M7Y6"/>
<feature type="region of interest" description="Disordered" evidence="1">
    <location>
        <begin position="30"/>
        <end position="51"/>
    </location>
</feature>